<organism evidence="6 7">
    <name type="scientific">Variovorax ureilyticus</name>
    <dbReference type="NCBI Taxonomy" id="1836198"/>
    <lineage>
        <taxon>Bacteria</taxon>
        <taxon>Pseudomonadati</taxon>
        <taxon>Pseudomonadota</taxon>
        <taxon>Betaproteobacteria</taxon>
        <taxon>Burkholderiales</taxon>
        <taxon>Comamonadaceae</taxon>
        <taxon>Variovorax</taxon>
    </lineage>
</organism>
<name>A0ABU8VSN6_9BURK</name>
<protein>
    <submittedName>
        <fullName evidence="6">Winged helix-turn-helix domain-containing protein</fullName>
    </submittedName>
</protein>
<keyword evidence="1 2" id="KW-0238">DNA-binding</keyword>
<evidence type="ECO:0000313" key="7">
    <source>
        <dbReference type="Proteomes" id="UP001365846"/>
    </source>
</evidence>
<proteinExistence type="predicted"/>
<comment type="caution">
    <text evidence="6">The sequence shown here is derived from an EMBL/GenBank/DDBJ whole genome shotgun (WGS) entry which is preliminary data.</text>
</comment>
<feature type="DNA-binding region" description="OmpR/PhoB-type" evidence="2">
    <location>
        <begin position="34"/>
        <end position="130"/>
    </location>
</feature>
<dbReference type="InterPro" id="IPR036388">
    <property type="entry name" value="WH-like_DNA-bd_sf"/>
</dbReference>
<reference evidence="6 7" key="1">
    <citation type="submission" date="2024-03" db="EMBL/GenBank/DDBJ databases">
        <title>Novel species of the genus Variovorax.</title>
        <authorList>
            <person name="Liu Q."/>
            <person name="Xin Y.-H."/>
        </authorList>
    </citation>
    <scope>NUCLEOTIDE SEQUENCE [LARGE SCALE GENOMIC DNA]</scope>
    <source>
        <strain evidence="6 7">KACC 18899</strain>
    </source>
</reference>
<dbReference type="InterPro" id="IPR011990">
    <property type="entry name" value="TPR-like_helical_dom_sf"/>
</dbReference>
<evidence type="ECO:0000259" key="5">
    <source>
        <dbReference type="PROSITE" id="PS51755"/>
    </source>
</evidence>
<dbReference type="SMART" id="SM00028">
    <property type="entry name" value="TPR"/>
    <property type="match status" value="3"/>
</dbReference>
<keyword evidence="4" id="KW-0812">Transmembrane</keyword>
<dbReference type="SMART" id="SM00862">
    <property type="entry name" value="Trans_reg_C"/>
    <property type="match status" value="1"/>
</dbReference>
<dbReference type="InterPro" id="IPR016032">
    <property type="entry name" value="Sig_transdc_resp-reg_C-effctor"/>
</dbReference>
<keyword evidence="4" id="KW-0472">Membrane</keyword>
<evidence type="ECO:0000313" key="6">
    <source>
        <dbReference type="EMBL" id="MEJ8816152.1"/>
    </source>
</evidence>
<dbReference type="PROSITE" id="PS51755">
    <property type="entry name" value="OMPR_PHOB"/>
    <property type="match status" value="1"/>
</dbReference>
<keyword evidence="7" id="KW-1185">Reference proteome</keyword>
<evidence type="ECO:0000256" key="4">
    <source>
        <dbReference type="SAM" id="Phobius"/>
    </source>
</evidence>
<dbReference type="RefSeq" id="WP_340361345.1">
    <property type="nucleotide sequence ID" value="NZ_JBBKZU010000032.1"/>
</dbReference>
<keyword evidence="4" id="KW-1133">Transmembrane helix</keyword>
<dbReference type="SUPFAM" id="SSF48452">
    <property type="entry name" value="TPR-like"/>
    <property type="match status" value="1"/>
</dbReference>
<evidence type="ECO:0000256" key="3">
    <source>
        <dbReference type="SAM" id="MobiDB-lite"/>
    </source>
</evidence>
<evidence type="ECO:0000256" key="2">
    <source>
        <dbReference type="PROSITE-ProRule" id="PRU01091"/>
    </source>
</evidence>
<accession>A0ABU8VSN6</accession>
<dbReference type="InterPro" id="IPR001867">
    <property type="entry name" value="OmpR/PhoB-type_DNA-bd"/>
</dbReference>
<dbReference type="Gene3D" id="1.10.10.10">
    <property type="entry name" value="Winged helix-like DNA-binding domain superfamily/Winged helix DNA-binding domain"/>
    <property type="match status" value="1"/>
</dbReference>
<sequence>MTAAFAPKELAMNAEILPKAAVSAAPGGSDPVKEGIWCFDRFELDLDRGEFRSAGNTISLRPKTFALLRHLVAHPARLVSRDELLGAVWPDVVVTEDSVTQCVGDLRSAMGDRAQALLKTVPKRGYILDAPVSRRAQITQPVEPEPRAGARSAPGQPARSGRSWFVAVALVIAALSVGLAASWWPAQPVHVDSGVAARRTVAILPFTDLSEPPSPAFSEAVAEDLIASVSKLSNTLVLALDSTGGFTGKNANVRAAGRELGATHVLTGSVQRRGEITLIRAQLQRSDSGAVLWSERFEYVGAAQWNWQQDITQRIANALDDRLYGEFQARKSYATLKPGAIDATLQGVYLLRRARSHEDVLRVRALFESALAADPNSSTALAGLGFTHLADINMRWSTERERQTELASQAMERAIALRPDFAAAYYGRSQISYIRGRIDDAALACEQALKLWPNQPMCLRRLGFLRLEQGRPDEVEPLINLAMRLDPLNALQISYGHLYIGMARFHRHEDDRAYEEMQKAVAAIPQNGFGWHWMAAIDALHGRDEQAKANLARYEQIIPGHTIGSLRATEVSTNPQFWVERNRFYAGLRKAGMHE</sequence>
<feature type="domain" description="OmpR/PhoB-type" evidence="5">
    <location>
        <begin position="34"/>
        <end position="130"/>
    </location>
</feature>
<feature type="region of interest" description="Disordered" evidence="3">
    <location>
        <begin position="138"/>
        <end position="159"/>
    </location>
</feature>
<dbReference type="PANTHER" id="PTHR12558">
    <property type="entry name" value="CELL DIVISION CYCLE 16,23,27"/>
    <property type="match status" value="1"/>
</dbReference>
<dbReference type="SUPFAM" id="SSF46894">
    <property type="entry name" value="C-terminal effector domain of the bipartite response regulators"/>
    <property type="match status" value="1"/>
</dbReference>
<dbReference type="Gene3D" id="1.25.40.10">
    <property type="entry name" value="Tetratricopeptide repeat domain"/>
    <property type="match status" value="1"/>
</dbReference>
<dbReference type="EMBL" id="JBBKZU010000032">
    <property type="protein sequence ID" value="MEJ8816152.1"/>
    <property type="molecule type" value="Genomic_DNA"/>
</dbReference>
<dbReference type="Pfam" id="PF00486">
    <property type="entry name" value="Trans_reg_C"/>
    <property type="match status" value="1"/>
</dbReference>
<evidence type="ECO:0000256" key="1">
    <source>
        <dbReference type="ARBA" id="ARBA00023125"/>
    </source>
</evidence>
<dbReference type="InterPro" id="IPR019734">
    <property type="entry name" value="TPR_rpt"/>
</dbReference>
<dbReference type="PANTHER" id="PTHR12558:SF33">
    <property type="entry name" value="BLL7664 PROTEIN"/>
    <property type="match status" value="1"/>
</dbReference>
<dbReference type="CDD" id="cd00383">
    <property type="entry name" value="trans_reg_C"/>
    <property type="match status" value="1"/>
</dbReference>
<dbReference type="Proteomes" id="UP001365846">
    <property type="component" value="Unassembled WGS sequence"/>
</dbReference>
<feature type="transmembrane region" description="Helical" evidence="4">
    <location>
        <begin position="164"/>
        <end position="184"/>
    </location>
</feature>
<gene>
    <name evidence="6" type="ORF">WKW77_34235</name>
</gene>